<comment type="caution">
    <text evidence="1">The sequence shown here is derived from an EMBL/GenBank/DDBJ whole genome shotgun (WGS) entry which is preliminary data.</text>
</comment>
<dbReference type="RefSeq" id="WP_340291673.1">
    <property type="nucleotide sequence ID" value="NZ_JBBJUP010000012.1"/>
</dbReference>
<proteinExistence type="predicted"/>
<protein>
    <recommendedName>
        <fullName evidence="3">TNase-like domain-containing protein</fullName>
    </recommendedName>
</protein>
<keyword evidence="2" id="KW-1185">Reference proteome</keyword>
<dbReference type="SUPFAM" id="SSF50199">
    <property type="entry name" value="Staphylococcal nuclease"/>
    <property type="match status" value="1"/>
</dbReference>
<sequence length="199" mass="20884">MLPEPRHRARTRLSAWSTGPRRTAALLSVLALIVLGIVGGLTIGRMSDTPATAAEPGPAVLGPLTGPPTLYGRVRQVVDPATVVVEVQGRPVRVSVIGVDTSSTPACARAGAQQFAERFLGGQEVTLVPDPTLPATAADAPAWPAYLVVGTQQSYTDAALVAGWVDPGRGRYRPGFENGQRIAQEQRAGMWGPPCNRTS</sequence>
<dbReference type="EMBL" id="JBBJUP010000012">
    <property type="protein sequence ID" value="MEJ8280488.1"/>
    <property type="molecule type" value="Genomic_DNA"/>
</dbReference>
<name>A0ABU8TA68_9PSEU</name>
<dbReference type="Proteomes" id="UP001364211">
    <property type="component" value="Unassembled WGS sequence"/>
</dbReference>
<gene>
    <name evidence="1" type="ORF">WJX68_16210</name>
</gene>
<dbReference type="InterPro" id="IPR035437">
    <property type="entry name" value="SNase_OB-fold_sf"/>
</dbReference>
<evidence type="ECO:0000313" key="2">
    <source>
        <dbReference type="Proteomes" id="UP001364211"/>
    </source>
</evidence>
<dbReference type="Gene3D" id="2.40.50.90">
    <property type="match status" value="1"/>
</dbReference>
<evidence type="ECO:0008006" key="3">
    <source>
        <dbReference type="Google" id="ProtNLM"/>
    </source>
</evidence>
<organism evidence="1 2">
    <name type="scientific">Pseudonocardia spirodelae</name>
    <dbReference type="NCBI Taxonomy" id="3133431"/>
    <lineage>
        <taxon>Bacteria</taxon>
        <taxon>Bacillati</taxon>
        <taxon>Actinomycetota</taxon>
        <taxon>Actinomycetes</taxon>
        <taxon>Pseudonocardiales</taxon>
        <taxon>Pseudonocardiaceae</taxon>
        <taxon>Pseudonocardia</taxon>
    </lineage>
</organism>
<evidence type="ECO:0000313" key="1">
    <source>
        <dbReference type="EMBL" id="MEJ8280488.1"/>
    </source>
</evidence>
<reference evidence="1 2" key="1">
    <citation type="submission" date="2024-03" db="EMBL/GenBank/DDBJ databases">
        <title>Draft genome sequence of Pseudonocardia sp. DW16-2.</title>
        <authorList>
            <person name="Duangmal K."/>
        </authorList>
    </citation>
    <scope>NUCLEOTIDE SEQUENCE [LARGE SCALE GENOMIC DNA]</scope>
    <source>
        <strain evidence="1 2">DW16-2</strain>
    </source>
</reference>
<accession>A0ABU8TA68</accession>